<dbReference type="OMA" id="NEQMCSK"/>
<evidence type="ECO:0000256" key="4">
    <source>
        <dbReference type="ARBA" id="ARBA00023235"/>
    </source>
</evidence>
<feature type="compositionally biased region" description="Polar residues" evidence="6">
    <location>
        <begin position="97"/>
        <end position="117"/>
    </location>
</feature>
<organism evidence="8 9">
    <name type="scientific">Oryza glaberrima</name>
    <name type="common">African rice</name>
    <dbReference type="NCBI Taxonomy" id="4538"/>
    <lineage>
        <taxon>Eukaryota</taxon>
        <taxon>Viridiplantae</taxon>
        <taxon>Streptophyta</taxon>
        <taxon>Embryophyta</taxon>
        <taxon>Tracheophyta</taxon>
        <taxon>Spermatophyta</taxon>
        <taxon>Magnoliopsida</taxon>
        <taxon>Liliopsida</taxon>
        <taxon>Poales</taxon>
        <taxon>Poaceae</taxon>
        <taxon>BOP clade</taxon>
        <taxon>Oryzoideae</taxon>
        <taxon>Oryzeae</taxon>
        <taxon>Oryzinae</taxon>
        <taxon>Oryza</taxon>
    </lineage>
</organism>
<reference evidence="8" key="1">
    <citation type="submission" date="2015-06" db="UniProtKB">
        <authorList>
            <consortium name="EnsemblPlants"/>
        </authorList>
    </citation>
    <scope>IDENTIFICATION</scope>
</reference>
<dbReference type="PANTHER" id="PTHR43811">
    <property type="entry name" value="FKBP-TYPE PEPTIDYL-PROLYL CIS-TRANS ISOMERASE FKPA"/>
    <property type="match status" value="1"/>
</dbReference>
<protein>
    <recommendedName>
        <fullName evidence="2 5">peptidylprolyl isomerase</fullName>
        <ecNumber evidence="2 5">5.2.1.8</ecNumber>
    </recommendedName>
</protein>
<dbReference type="SUPFAM" id="SSF54534">
    <property type="entry name" value="FKBP-like"/>
    <property type="match status" value="1"/>
</dbReference>
<dbReference type="EC" id="5.2.1.8" evidence="2 5"/>
<dbReference type="EnsemblPlants" id="ORGLA09G0001700.1">
    <property type="protein sequence ID" value="ORGLA09G0001700.1"/>
    <property type="gene ID" value="ORGLA09G0001700"/>
</dbReference>
<dbReference type="FunFam" id="3.10.50.40:FF:000077">
    <property type="entry name" value="Peptidylprolyl isomerase"/>
    <property type="match status" value="1"/>
</dbReference>
<dbReference type="STRING" id="4538.I1QLT8"/>
<evidence type="ECO:0000256" key="2">
    <source>
        <dbReference type="ARBA" id="ARBA00013194"/>
    </source>
</evidence>
<dbReference type="HOGENOM" id="CLU_022297_1_0_1"/>
<keyword evidence="3 5" id="KW-0697">Rotamase</keyword>
<dbReference type="FunFam" id="2.60.120.340:FF:000012">
    <property type="entry name" value="Peptidylprolyl isomerase"/>
    <property type="match status" value="1"/>
</dbReference>
<proteinExistence type="predicted"/>
<dbReference type="Gene3D" id="2.60.120.340">
    <property type="entry name" value="Nucleoplasmin core domain"/>
    <property type="match status" value="1"/>
</dbReference>
<accession>I1QLT8</accession>
<dbReference type="GO" id="GO:0003755">
    <property type="term" value="F:peptidyl-prolyl cis-trans isomerase activity"/>
    <property type="evidence" value="ECO:0007669"/>
    <property type="project" value="UniProtKB-KW"/>
</dbReference>
<evidence type="ECO:0000256" key="5">
    <source>
        <dbReference type="PROSITE-ProRule" id="PRU00277"/>
    </source>
</evidence>
<keyword evidence="4 5" id="KW-0413">Isomerase</keyword>
<evidence type="ECO:0000256" key="3">
    <source>
        <dbReference type="ARBA" id="ARBA00023110"/>
    </source>
</evidence>
<dbReference type="KEGG" id="ogl:127783629"/>
<evidence type="ECO:0000256" key="1">
    <source>
        <dbReference type="ARBA" id="ARBA00000971"/>
    </source>
</evidence>
<reference evidence="8 9" key="2">
    <citation type="submission" date="2018-04" db="EMBL/GenBank/DDBJ databases">
        <title>OglaRS2 (Oryza glaberrima Reference Sequence Version 2).</title>
        <authorList>
            <person name="Zhang J."/>
            <person name="Kudrna D."/>
            <person name="Lee S."/>
            <person name="Talag J."/>
            <person name="Rajasekar S."/>
            <person name="Wing R.A."/>
        </authorList>
    </citation>
    <scope>NUCLEOTIDE SEQUENCE [LARGE SCALE GENOMIC DNA]</scope>
    <source>
        <strain evidence="8 9">cv. IRGC 96717</strain>
    </source>
</reference>
<dbReference type="InterPro" id="IPR001179">
    <property type="entry name" value="PPIase_FKBP_dom"/>
</dbReference>
<name>I1QLT8_ORYGL</name>
<dbReference type="InterPro" id="IPR041232">
    <property type="entry name" value="NPL"/>
</dbReference>
<dbReference type="InterPro" id="IPR046357">
    <property type="entry name" value="PPIase_dom_sf"/>
</dbReference>
<dbReference type="eggNOG" id="KOG0552">
    <property type="taxonomic scope" value="Eukaryota"/>
</dbReference>
<keyword evidence="9" id="KW-1185">Reference proteome</keyword>
<dbReference type="AlphaFoldDB" id="I1QLT8"/>
<evidence type="ECO:0000313" key="9">
    <source>
        <dbReference type="Proteomes" id="UP000007306"/>
    </source>
</evidence>
<feature type="region of interest" description="Disordered" evidence="6">
    <location>
        <begin position="138"/>
        <end position="175"/>
    </location>
</feature>
<dbReference type="GeneID" id="127783629"/>
<dbReference type="PANTHER" id="PTHR43811:SF19">
    <property type="entry name" value="39 KDA FK506-BINDING NUCLEAR PROTEIN"/>
    <property type="match status" value="1"/>
</dbReference>
<evidence type="ECO:0000256" key="6">
    <source>
        <dbReference type="SAM" id="MobiDB-lite"/>
    </source>
</evidence>
<dbReference type="RefSeq" id="XP_052166777.1">
    <property type="nucleotide sequence ID" value="XM_052310817.1"/>
</dbReference>
<dbReference type="Pfam" id="PF00254">
    <property type="entry name" value="FKBP_C"/>
    <property type="match status" value="1"/>
</dbReference>
<dbReference type="Pfam" id="PF17800">
    <property type="entry name" value="NPL"/>
    <property type="match status" value="1"/>
</dbReference>
<dbReference type="Gene3D" id="3.10.50.40">
    <property type="match status" value="1"/>
</dbReference>
<comment type="catalytic activity">
    <reaction evidence="1 5">
        <text>[protein]-peptidylproline (omega=180) = [protein]-peptidylproline (omega=0)</text>
        <dbReference type="Rhea" id="RHEA:16237"/>
        <dbReference type="Rhea" id="RHEA-COMP:10747"/>
        <dbReference type="Rhea" id="RHEA-COMP:10748"/>
        <dbReference type="ChEBI" id="CHEBI:83833"/>
        <dbReference type="ChEBI" id="CHEBI:83834"/>
        <dbReference type="EC" id="5.2.1.8"/>
    </reaction>
</comment>
<gene>
    <name evidence="8" type="primary">LOC127783629</name>
</gene>
<dbReference type="Proteomes" id="UP000007306">
    <property type="component" value="Chromosome 9"/>
</dbReference>
<dbReference type="Gramene" id="ORGLA09G0001700.1">
    <property type="protein sequence ID" value="ORGLA09G0001700.1"/>
    <property type="gene ID" value="ORGLA09G0001700"/>
</dbReference>
<dbReference type="PROSITE" id="PS50059">
    <property type="entry name" value="FKBP_PPIASE"/>
    <property type="match status" value="1"/>
</dbReference>
<sequence>MATFWGLELKPGEAYTHHSAPARLRITQAVLGSCDQGWTTLQCDTNDRETVRLCVLNPGLAVACHLELELQKDENVLLSVDGQNSIHLSGYYTCSHSGNHGRNSQKPTSKAVGSTGFNKKHQDISDKAPVIEEILDDQTVQQQQQQGVNISSKDVEPSHKNGHGQNSEWATCGNGTDDDNDNNGAMFYPSSRNKMEVDEPTGSKDNDYDYWLPFLDATVKRKASEIDGENVYTEKGELKTPKIENVLSDQSVDMDQVNEQTCSKNVEPNAIDDVKPTRGHKNTMEVVLPLLDSSVKRKAAEIDGEKVQIEKAKLKMPKTEDVPSDQNNANQVNEQICFKTVGSNAIDDAKLSLGHQNTLEDLDKSQELNVSQTKGQNDVADQITNQDTPTITSSDERYIFTGALETDIEQKNRGAENEQVEVHRCPFEVLDNGIKVEHLVEGNAKAKVASKGKQVCVRYCGRLINGEVIDPTNLDDDTHTFRLGAGEVIPGWDIGILGMRVGGKRRLTIPPAQGYGDVATPKIPANSWLVYEVELLEVKRAKRAR</sequence>
<evidence type="ECO:0000313" key="8">
    <source>
        <dbReference type="EnsemblPlants" id="ORGLA09G0001700.1"/>
    </source>
</evidence>
<evidence type="ECO:0000259" key="7">
    <source>
        <dbReference type="PROSITE" id="PS50059"/>
    </source>
</evidence>
<feature type="region of interest" description="Disordered" evidence="6">
    <location>
        <begin position="97"/>
        <end position="125"/>
    </location>
</feature>
<feature type="domain" description="PPIase FKBP-type" evidence="7">
    <location>
        <begin position="452"/>
        <end position="539"/>
    </location>
</feature>